<evidence type="ECO:0000313" key="2">
    <source>
        <dbReference type="Proteomes" id="UP001197684"/>
    </source>
</evidence>
<evidence type="ECO:0008006" key="3">
    <source>
        <dbReference type="Google" id="ProtNLM"/>
    </source>
</evidence>
<evidence type="ECO:0000313" key="1">
    <source>
        <dbReference type="EMBL" id="MCB6939983.1"/>
    </source>
</evidence>
<dbReference type="EMBL" id="JAJCJK010000181">
    <property type="protein sequence ID" value="MCB6939983.1"/>
    <property type="molecule type" value="Genomic_DNA"/>
</dbReference>
<dbReference type="AlphaFoldDB" id="A0AAW4UI27"/>
<reference evidence="1" key="1">
    <citation type="submission" date="2021-10" db="EMBL/GenBank/DDBJ databases">
        <title>Collection of gut derived symbiotic bacterial strains cultured from healthy donors.</title>
        <authorList>
            <person name="Lin H."/>
            <person name="Littmann E."/>
            <person name="Kohout C."/>
            <person name="Pamer E.G."/>
        </authorList>
    </citation>
    <scope>NUCLEOTIDE SEQUENCE</scope>
    <source>
        <strain evidence="1">DFI.9.42</strain>
    </source>
</reference>
<name>A0AAW4UI27_9FIRM</name>
<sequence length="61" mass="7363">MNYLDSKYLKFLDYFTTHKEITNISRTSEVLNISRMMIYYYLDKLNEFLKSNNLGIVNKTN</sequence>
<feature type="non-terminal residue" evidence="1">
    <location>
        <position position="61"/>
    </location>
</feature>
<dbReference type="Proteomes" id="UP001197684">
    <property type="component" value="Unassembled WGS sequence"/>
</dbReference>
<organism evidence="1 2">
    <name type="scientific">Agathobacter rectalis</name>
    <dbReference type="NCBI Taxonomy" id="39491"/>
    <lineage>
        <taxon>Bacteria</taxon>
        <taxon>Bacillati</taxon>
        <taxon>Bacillota</taxon>
        <taxon>Clostridia</taxon>
        <taxon>Lachnospirales</taxon>
        <taxon>Lachnospiraceae</taxon>
        <taxon>Agathobacter</taxon>
    </lineage>
</organism>
<comment type="caution">
    <text evidence="1">The sequence shown here is derived from an EMBL/GenBank/DDBJ whole genome shotgun (WGS) entry which is preliminary data.</text>
</comment>
<accession>A0AAW4UI27</accession>
<gene>
    <name evidence="1" type="ORF">LIZ56_16545</name>
</gene>
<dbReference type="RefSeq" id="WP_306781322.1">
    <property type="nucleotide sequence ID" value="NZ_JAJCJK010000181.1"/>
</dbReference>
<protein>
    <recommendedName>
        <fullName evidence="3">Mga helix-turn-helix domain-containing protein</fullName>
    </recommendedName>
</protein>
<proteinExistence type="predicted"/>